<dbReference type="Proteomes" id="UP000440304">
    <property type="component" value="Unassembled WGS sequence"/>
</dbReference>
<feature type="domain" description="Chlorhexidine efflux transporter" evidence="2">
    <location>
        <begin position="2"/>
        <end position="65"/>
    </location>
</feature>
<keyword evidence="1" id="KW-1133">Transmembrane helix</keyword>
<evidence type="ECO:0000256" key="1">
    <source>
        <dbReference type="SAM" id="Phobius"/>
    </source>
</evidence>
<keyword evidence="1" id="KW-0472">Membrane</keyword>
<dbReference type="EMBL" id="WUML01000002">
    <property type="protein sequence ID" value="MXN99196.1"/>
    <property type="molecule type" value="Genomic_DNA"/>
</dbReference>
<feature type="transmembrane region" description="Helical" evidence="1">
    <location>
        <begin position="78"/>
        <end position="101"/>
    </location>
</feature>
<evidence type="ECO:0000313" key="3">
    <source>
        <dbReference type="EMBL" id="MXN99196.1"/>
    </source>
</evidence>
<dbReference type="InterPro" id="IPR058208">
    <property type="entry name" value="PACE"/>
</dbReference>
<evidence type="ECO:0000259" key="2">
    <source>
        <dbReference type="Pfam" id="PF05232"/>
    </source>
</evidence>
<protein>
    <submittedName>
        <fullName evidence="3">PACE efflux transporter</fullName>
    </submittedName>
</protein>
<dbReference type="InterPro" id="IPR007896">
    <property type="entry name" value="BTP_bacteria"/>
</dbReference>
<gene>
    <name evidence="3" type="ORF">GR156_02680</name>
</gene>
<dbReference type="AlphaFoldDB" id="A0A6N8T7L9"/>
<evidence type="ECO:0000313" key="4">
    <source>
        <dbReference type="Proteomes" id="UP000440304"/>
    </source>
</evidence>
<dbReference type="OrthoDB" id="1631120at2"/>
<proteinExistence type="predicted"/>
<organism evidence="3 4">
    <name type="scientific">Shinella zoogloeoides</name>
    <name type="common">Crabtreella saccharophila</name>
    <dbReference type="NCBI Taxonomy" id="352475"/>
    <lineage>
        <taxon>Bacteria</taxon>
        <taxon>Pseudomonadati</taxon>
        <taxon>Pseudomonadota</taxon>
        <taxon>Alphaproteobacteria</taxon>
        <taxon>Hyphomicrobiales</taxon>
        <taxon>Rhizobiaceae</taxon>
        <taxon>Shinella</taxon>
    </lineage>
</organism>
<dbReference type="RefSeq" id="WP_160784638.1">
    <property type="nucleotide sequence ID" value="NZ_CP086610.1"/>
</dbReference>
<feature type="transmembrane region" description="Helical" evidence="1">
    <location>
        <begin position="12"/>
        <end position="30"/>
    </location>
</feature>
<dbReference type="Pfam" id="PF05232">
    <property type="entry name" value="BTP"/>
    <property type="match status" value="2"/>
</dbReference>
<sequence>MRTFSDRVRHAIMFEIIGLAVFTPGAAFLFDQPIGHMGVIGVVSATAATVWNFVFNLGFDRTMLRLRGSVMKTMPIRVLHTVLFELGLIAILIPFIAWYLGIGLLTALVLDLTVVAFYLVYAFVFNIVYDWAFPIPQTPLPHPTS</sequence>
<comment type="caution">
    <text evidence="3">The sequence shown here is derived from an EMBL/GenBank/DDBJ whole genome shotgun (WGS) entry which is preliminary data.</text>
</comment>
<accession>A0A6N8T7L9</accession>
<feature type="domain" description="Chlorhexidine efflux transporter" evidence="2">
    <location>
        <begin position="72"/>
        <end position="134"/>
    </location>
</feature>
<feature type="transmembrane region" description="Helical" evidence="1">
    <location>
        <begin position="36"/>
        <end position="57"/>
    </location>
</feature>
<dbReference type="NCBIfam" id="NF033664">
    <property type="entry name" value="PACE_transport"/>
    <property type="match status" value="1"/>
</dbReference>
<name>A0A6N8T7L9_SHIZO</name>
<feature type="transmembrane region" description="Helical" evidence="1">
    <location>
        <begin position="107"/>
        <end position="129"/>
    </location>
</feature>
<keyword evidence="1" id="KW-0812">Transmembrane</keyword>
<reference evidence="3 4" key="1">
    <citation type="submission" date="2019-12" db="EMBL/GenBank/DDBJ databases">
        <title>Shinella granuli gen. nov., sp. nov., and proposal of the reclassification of Zoogloea ramigera ATCC 19623 as Shinella zoogloeoides sp. nov.</title>
        <authorList>
            <person name="Gao J."/>
        </authorList>
    </citation>
    <scope>NUCLEOTIDE SEQUENCE [LARGE SCALE GENOMIC DNA]</scope>
    <source>
        <strain evidence="3 4">DSM 287</strain>
    </source>
</reference>